<organism evidence="1 2">
    <name type="scientific">Tenacibaculum jejuense</name>
    <dbReference type="NCBI Taxonomy" id="584609"/>
    <lineage>
        <taxon>Bacteria</taxon>
        <taxon>Pseudomonadati</taxon>
        <taxon>Bacteroidota</taxon>
        <taxon>Flavobacteriia</taxon>
        <taxon>Flavobacteriales</taxon>
        <taxon>Flavobacteriaceae</taxon>
        <taxon>Tenacibaculum</taxon>
    </lineage>
</organism>
<gene>
    <name evidence="1" type="ORF">TJEJU_0387</name>
</gene>
<sequence>MQKEKDKFEFVYVESDGTIRELDNTDIEYLQTEFEPFDGARPYIKSDYKQLTPDKKISGFLHRNNIPRDIKVINTNLRYAEIRFPIRIHDSNQAIALSVGVYSINVLGGWSVFLGNFSILLINKKGREVIIPKVTNWRIQSYELGERAKRIMTFEIKEPGVYFIEFKNPKDLKVRRSNLFLMKLFENEIPNNELNIWIDKK</sequence>
<accession>A0A238U574</accession>
<protein>
    <submittedName>
        <fullName evidence="1">Uncharacterized protein</fullName>
    </submittedName>
</protein>
<dbReference type="RefSeq" id="WP_095069046.1">
    <property type="nucleotide sequence ID" value="NZ_LT899436.1"/>
</dbReference>
<dbReference type="AlphaFoldDB" id="A0A238U574"/>
<dbReference type="KEGG" id="tje:TJEJU_0387"/>
<dbReference type="Proteomes" id="UP000215214">
    <property type="component" value="Chromosome TJEJU"/>
</dbReference>
<keyword evidence="2" id="KW-1185">Reference proteome</keyword>
<dbReference type="EMBL" id="LT899436">
    <property type="protein sequence ID" value="SNR14185.1"/>
    <property type="molecule type" value="Genomic_DNA"/>
</dbReference>
<reference evidence="1 2" key="1">
    <citation type="submission" date="2017-07" db="EMBL/GenBank/DDBJ databases">
        <authorList>
            <person name="Sun Z.S."/>
            <person name="Albrecht U."/>
            <person name="Echele G."/>
            <person name="Lee C.C."/>
        </authorList>
    </citation>
    <scope>NUCLEOTIDE SEQUENCE [LARGE SCALE GENOMIC DNA]</scope>
    <source>
        <strain evidence="2">type strain: KCTC 22618</strain>
    </source>
</reference>
<evidence type="ECO:0000313" key="1">
    <source>
        <dbReference type="EMBL" id="SNR14185.1"/>
    </source>
</evidence>
<name>A0A238U574_9FLAO</name>
<proteinExistence type="predicted"/>
<evidence type="ECO:0000313" key="2">
    <source>
        <dbReference type="Proteomes" id="UP000215214"/>
    </source>
</evidence>
<dbReference type="OrthoDB" id="1428168at2"/>